<dbReference type="GO" id="GO:0005730">
    <property type="term" value="C:nucleolus"/>
    <property type="evidence" value="ECO:0007669"/>
    <property type="project" value="TreeGrafter"/>
</dbReference>
<feature type="compositionally biased region" description="Basic residues" evidence="1">
    <location>
        <begin position="1"/>
        <end position="16"/>
    </location>
</feature>
<reference evidence="2" key="1">
    <citation type="journal article" date="2021" name="Sci. Rep.">
        <title>Diploid genomic architecture of Nitzschia inconspicua, an elite biomass production diatom.</title>
        <authorList>
            <person name="Oliver A."/>
            <person name="Podell S."/>
            <person name="Pinowska A."/>
            <person name="Traller J.C."/>
            <person name="Smith S.R."/>
            <person name="McClure R."/>
            <person name="Beliaev A."/>
            <person name="Bohutskyi P."/>
            <person name="Hill E.A."/>
            <person name="Rabines A."/>
            <person name="Zheng H."/>
            <person name="Allen L.Z."/>
            <person name="Kuo A."/>
            <person name="Grigoriev I.V."/>
            <person name="Allen A.E."/>
            <person name="Hazlebeck D."/>
            <person name="Allen E.E."/>
        </authorList>
    </citation>
    <scope>NUCLEOTIDE SEQUENCE</scope>
    <source>
        <strain evidence="2">Hildebrandi</strain>
    </source>
</reference>
<feature type="region of interest" description="Disordered" evidence="1">
    <location>
        <begin position="766"/>
        <end position="786"/>
    </location>
</feature>
<dbReference type="PANTHER" id="PTHR23092:SF15">
    <property type="entry name" value="INACTIVE NON-CANONICAL POLY(A) RNA POLYMERASE PROTEIN TRF4-2-RELATED"/>
    <property type="match status" value="1"/>
</dbReference>
<feature type="compositionally biased region" description="Basic residues" evidence="1">
    <location>
        <begin position="767"/>
        <end position="786"/>
    </location>
</feature>
<dbReference type="AlphaFoldDB" id="A0A9K3KZ60"/>
<dbReference type="GO" id="GO:0003729">
    <property type="term" value="F:mRNA binding"/>
    <property type="evidence" value="ECO:0007669"/>
    <property type="project" value="TreeGrafter"/>
</dbReference>
<dbReference type="GO" id="GO:0031499">
    <property type="term" value="C:TRAMP complex"/>
    <property type="evidence" value="ECO:0007669"/>
    <property type="project" value="TreeGrafter"/>
</dbReference>
<dbReference type="Proteomes" id="UP000693970">
    <property type="component" value="Unassembled WGS sequence"/>
</dbReference>
<dbReference type="InterPro" id="IPR045862">
    <property type="entry name" value="Trf4-like"/>
</dbReference>
<sequence>MARTKGSKKKSAKATKKRDFALVHPKNAPGRGVPSNYLYGKSSQGSKKRPLKRKSYSLVSRAGVATNRNIPIKVKLHSNYTNKPVPWCKNVDNCGNRKRHNKLSRTLNGFSVSESSLHHLNKEMAHFVEYVRLTPAERESREYLIRNIKSVCKDLFGIDEQLCQTFGSFAVPGVCTFSSDIDMAIWGVVAKDESDDERDTSTTKIDLNRKRSISLAESEGSLSEVEEKLHPSVQQQVHPNRKKQERILQWKNAINHALETSLSETFKAKESCDTGNDSQKGQKSNHGDEEIQELFVLDRRGIDEVEVEKDTANFQSDQEVDWEKSYVDHRYDDSSKRDGTDEDDCDDADKLEALWSRAKQEEGEFGCRSKMGGHLLLDNNSENDDEVEDDEPYNAIKARRPRGQSMVSLSSATTCSGADGFDDSGMEVSYTVSKMTTSNFNSGPTGRNRTAVVNALYKIAKRMKPYATTLHVRKKAKVPIINFQSHFGFEVDIAMGGHNGTDTSSYASIQVSRFKCFPAIVVLLKMLLSEHNLDKPFTGGIGSFSLYVLVAHHLEEHILEGGNDDAAEALITFFFRYGARRQIFARKESSSCTLLSQEVIVSTSDGGSTDLSSSYQIDSIVKLFELCHRALIKKLSGELRQGESILQYILNPFKLEIGRSQARQQASIRLNAEREGRSCLSLIDPIPFVNVRAPQSIERKKNFMVSDRDAEKLIRSYGRKVGEFFPERGQDKRKRGQACEASVFDVLFGAGKARAEFPPLEALNQPKGKKFKVKGKAPSKKRRKSC</sequence>
<gene>
    <name evidence="2" type="ORF">IV203_008404</name>
</gene>
<dbReference type="OrthoDB" id="49257at2759"/>
<feature type="region of interest" description="Disordered" evidence="1">
    <location>
        <begin position="269"/>
        <end position="291"/>
    </location>
</feature>
<organism evidence="2 3">
    <name type="scientific">Nitzschia inconspicua</name>
    <dbReference type="NCBI Taxonomy" id="303405"/>
    <lineage>
        <taxon>Eukaryota</taxon>
        <taxon>Sar</taxon>
        <taxon>Stramenopiles</taxon>
        <taxon>Ochrophyta</taxon>
        <taxon>Bacillariophyta</taxon>
        <taxon>Bacillariophyceae</taxon>
        <taxon>Bacillariophycidae</taxon>
        <taxon>Bacillariales</taxon>
        <taxon>Bacillariaceae</taxon>
        <taxon>Nitzschia</taxon>
    </lineage>
</organism>
<feature type="region of interest" description="Disordered" evidence="1">
    <location>
        <begin position="220"/>
        <end position="242"/>
    </location>
</feature>
<reference evidence="2" key="2">
    <citation type="submission" date="2021-04" db="EMBL/GenBank/DDBJ databases">
        <authorList>
            <person name="Podell S."/>
        </authorList>
    </citation>
    <scope>NUCLEOTIDE SEQUENCE</scope>
    <source>
        <strain evidence="2">Hildebrandi</strain>
    </source>
</reference>
<evidence type="ECO:0000313" key="2">
    <source>
        <dbReference type="EMBL" id="KAG7352356.1"/>
    </source>
</evidence>
<dbReference type="GO" id="GO:1990817">
    <property type="term" value="F:poly(A) RNA polymerase activity"/>
    <property type="evidence" value="ECO:0007669"/>
    <property type="project" value="InterPro"/>
</dbReference>
<dbReference type="GO" id="GO:0031123">
    <property type="term" value="P:RNA 3'-end processing"/>
    <property type="evidence" value="ECO:0007669"/>
    <property type="project" value="TreeGrafter"/>
</dbReference>
<evidence type="ECO:0000256" key="1">
    <source>
        <dbReference type="SAM" id="MobiDB-lite"/>
    </source>
</evidence>
<keyword evidence="3" id="KW-1185">Reference proteome</keyword>
<feature type="region of interest" description="Disordered" evidence="1">
    <location>
        <begin position="1"/>
        <end position="54"/>
    </location>
</feature>
<evidence type="ECO:0000313" key="3">
    <source>
        <dbReference type="Proteomes" id="UP000693970"/>
    </source>
</evidence>
<dbReference type="PANTHER" id="PTHR23092">
    <property type="entry name" value="POLY(A) RNA POLYMERASE"/>
    <property type="match status" value="1"/>
</dbReference>
<proteinExistence type="predicted"/>
<feature type="region of interest" description="Disordered" evidence="1">
    <location>
        <begin position="378"/>
        <end position="405"/>
    </location>
</feature>
<feature type="compositionally biased region" description="Polar residues" evidence="1">
    <location>
        <begin position="273"/>
        <end position="284"/>
    </location>
</feature>
<protein>
    <submittedName>
        <fullName evidence="2">Uncharacterized protein</fullName>
    </submittedName>
</protein>
<dbReference type="GO" id="GO:0043634">
    <property type="term" value="P:polyadenylation-dependent ncRNA catabolic process"/>
    <property type="evidence" value="ECO:0007669"/>
    <property type="project" value="TreeGrafter"/>
</dbReference>
<name>A0A9K3KZ60_9STRA</name>
<dbReference type="EMBL" id="JAGRRH010000017">
    <property type="protein sequence ID" value="KAG7352356.1"/>
    <property type="molecule type" value="Genomic_DNA"/>
</dbReference>
<feature type="compositionally biased region" description="Acidic residues" evidence="1">
    <location>
        <begin position="381"/>
        <end position="392"/>
    </location>
</feature>
<comment type="caution">
    <text evidence="2">The sequence shown here is derived from an EMBL/GenBank/DDBJ whole genome shotgun (WGS) entry which is preliminary data.</text>
</comment>
<accession>A0A9K3KZ60</accession>